<dbReference type="AlphaFoldDB" id="A0A9P7RWV7"/>
<proteinExistence type="predicted"/>
<dbReference type="OrthoDB" id="10249433at2759"/>
<reference evidence="2" key="1">
    <citation type="journal article" date="2021" name="Genome Biol. Evol.">
        <title>The assembled and annotated genome of the fairy-ring fungus Marasmius oreades.</title>
        <authorList>
            <person name="Hiltunen M."/>
            <person name="Ament-Velasquez S.L."/>
            <person name="Johannesson H."/>
        </authorList>
    </citation>
    <scope>NUCLEOTIDE SEQUENCE</scope>
    <source>
        <strain evidence="2">03SP1</strain>
    </source>
</reference>
<evidence type="ECO:0000313" key="3">
    <source>
        <dbReference type="Proteomes" id="UP001049176"/>
    </source>
</evidence>
<dbReference type="RefSeq" id="XP_043007652.1">
    <property type="nucleotide sequence ID" value="XM_043155187.1"/>
</dbReference>
<dbReference type="SUPFAM" id="SSF53474">
    <property type="entry name" value="alpha/beta-Hydrolases"/>
    <property type="match status" value="1"/>
</dbReference>
<dbReference type="InterPro" id="IPR022742">
    <property type="entry name" value="Hydrolase_4"/>
</dbReference>
<comment type="caution">
    <text evidence="2">The sequence shown here is derived from an EMBL/GenBank/DDBJ whole genome shotgun (WGS) entry which is preliminary data.</text>
</comment>
<evidence type="ECO:0000313" key="2">
    <source>
        <dbReference type="EMBL" id="KAG7091182.1"/>
    </source>
</evidence>
<dbReference type="Gene3D" id="3.40.50.1820">
    <property type="entry name" value="alpha/beta hydrolase"/>
    <property type="match status" value="1"/>
</dbReference>
<accession>A0A9P7RWV7</accession>
<dbReference type="InterPro" id="IPR029058">
    <property type="entry name" value="AB_hydrolase_fold"/>
</dbReference>
<sequence length="307" mass="34164">MSTTTPYAEAWLEGPFCTRFYTRTYHCSQPKAALVFIHGFAEHVGRYDHIHPQFSKHDIALFTFDQRGFGRTALDEKERSKGSSWGKTSWDQQMEDINWALKHAREEFPRVPLFLMGHSMGGGEILGWTAGYGSKTLIASLAGVIASSPLIQQTKPASKFLRWLGGKVSTLSPYTLIPAGLNPDDLSQNKAANEAYIKDPLIKQCGSLRGIGDMLNKGDELLEPKRYRHWPSNLPILVVHGTSDQITSPRASQTFIEVLPPTDKKILLVDAGYHELVNEPGEIPDQVVNEVVTFILSHLPALEAVKL</sequence>
<dbReference type="KEGG" id="more:E1B28_010234"/>
<dbReference type="InterPro" id="IPR051044">
    <property type="entry name" value="MAG_DAG_Lipase"/>
</dbReference>
<dbReference type="PANTHER" id="PTHR11614">
    <property type="entry name" value="PHOSPHOLIPASE-RELATED"/>
    <property type="match status" value="1"/>
</dbReference>
<dbReference type="GeneID" id="66079310"/>
<dbReference type="EMBL" id="CM032186">
    <property type="protein sequence ID" value="KAG7091182.1"/>
    <property type="molecule type" value="Genomic_DNA"/>
</dbReference>
<dbReference type="Pfam" id="PF12146">
    <property type="entry name" value="Hydrolase_4"/>
    <property type="match status" value="1"/>
</dbReference>
<feature type="domain" description="Serine aminopeptidase S33" evidence="1">
    <location>
        <begin position="29"/>
        <end position="280"/>
    </location>
</feature>
<gene>
    <name evidence="2" type="ORF">E1B28_010234</name>
</gene>
<organism evidence="2 3">
    <name type="scientific">Marasmius oreades</name>
    <name type="common">fairy-ring Marasmius</name>
    <dbReference type="NCBI Taxonomy" id="181124"/>
    <lineage>
        <taxon>Eukaryota</taxon>
        <taxon>Fungi</taxon>
        <taxon>Dikarya</taxon>
        <taxon>Basidiomycota</taxon>
        <taxon>Agaricomycotina</taxon>
        <taxon>Agaricomycetes</taxon>
        <taxon>Agaricomycetidae</taxon>
        <taxon>Agaricales</taxon>
        <taxon>Marasmiineae</taxon>
        <taxon>Marasmiaceae</taxon>
        <taxon>Marasmius</taxon>
    </lineage>
</organism>
<protein>
    <recommendedName>
        <fullName evidence="1">Serine aminopeptidase S33 domain-containing protein</fullName>
    </recommendedName>
</protein>
<keyword evidence="3" id="KW-1185">Reference proteome</keyword>
<dbReference type="Proteomes" id="UP001049176">
    <property type="component" value="Chromosome 6"/>
</dbReference>
<name>A0A9P7RWV7_9AGAR</name>
<evidence type="ECO:0000259" key="1">
    <source>
        <dbReference type="Pfam" id="PF12146"/>
    </source>
</evidence>